<reference evidence="1 2" key="1">
    <citation type="submission" date="2022-04" db="EMBL/GenBank/DDBJ databases">
        <title>Hymenobacter sp. isolated from the air.</title>
        <authorList>
            <person name="Won M."/>
            <person name="Lee C.-M."/>
            <person name="Woen H.-Y."/>
            <person name="Kwon S.-W."/>
        </authorList>
    </citation>
    <scope>NUCLEOTIDE SEQUENCE [LARGE SCALE GENOMIC DNA]</scope>
    <source>
        <strain evidence="2">5116 S-27</strain>
    </source>
</reference>
<dbReference type="EMBL" id="CP095049">
    <property type="protein sequence ID" value="UOQ50887.1"/>
    <property type="molecule type" value="Genomic_DNA"/>
</dbReference>
<evidence type="ECO:0000313" key="1">
    <source>
        <dbReference type="EMBL" id="UOQ50887.1"/>
    </source>
</evidence>
<organism evidence="1 2">
    <name type="scientific">Hymenobacter cellulosivorans</name>
    <dbReference type="NCBI Taxonomy" id="2932249"/>
    <lineage>
        <taxon>Bacteria</taxon>
        <taxon>Pseudomonadati</taxon>
        <taxon>Bacteroidota</taxon>
        <taxon>Cytophagia</taxon>
        <taxon>Cytophagales</taxon>
        <taxon>Hymenobacteraceae</taxon>
        <taxon>Hymenobacter</taxon>
    </lineage>
</organism>
<name>A0ABY4F2I8_9BACT</name>
<accession>A0ABY4F2I8</accession>
<gene>
    <name evidence="1" type="ORF">MUN80_14080</name>
</gene>
<dbReference type="Proteomes" id="UP000831785">
    <property type="component" value="Chromosome"/>
</dbReference>
<keyword evidence="2" id="KW-1185">Reference proteome</keyword>
<evidence type="ECO:0008006" key="3">
    <source>
        <dbReference type="Google" id="ProtNLM"/>
    </source>
</evidence>
<evidence type="ECO:0000313" key="2">
    <source>
        <dbReference type="Proteomes" id="UP000831785"/>
    </source>
</evidence>
<protein>
    <recommendedName>
        <fullName evidence="3">Lipoprotein</fullName>
    </recommendedName>
</protein>
<dbReference type="RefSeq" id="WP_244713899.1">
    <property type="nucleotide sequence ID" value="NZ_CP095049.1"/>
</dbReference>
<sequence>MKTLLPIFSLLLGGCGTCQEVTLSADERAWFANYTEGSRLTFRSNQGRTATATVLPRQEWHENTNCNKLEAGSYQPIFSQLVLRPAAPYDAQHRDFVVNIRKHNPKRAGWLTLNLAGLECATAARSGVPLAQLVRQACTLSTTGKTYPAAYVFRLGQNATQRGTGPVRAFYWDKQDGLIRYELAGGEIFELTAR</sequence>
<dbReference type="PROSITE" id="PS51257">
    <property type="entry name" value="PROKAR_LIPOPROTEIN"/>
    <property type="match status" value="1"/>
</dbReference>
<proteinExistence type="predicted"/>